<dbReference type="GO" id="GO:0046872">
    <property type="term" value="F:metal ion binding"/>
    <property type="evidence" value="ECO:0007669"/>
    <property type="project" value="UniProtKB-KW"/>
</dbReference>
<dbReference type="GO" id="GO:0009234">
    <property type="term" value="P:menaquinone biosynthetic process"/>
    <property type="evidence" value="ECO:0007669"/>
    <property type="project" value="UniProtKB-UniRule"/>
</dbReference>
<reference evidence="6 7" key="1">
    <citation type="submission" date="2019-09" db="EMBL/GenBank/DDBJ databases">
        <title>Hybrid Assembly of the complete Genome of the Deep-Sea Bacterium Moritella marina from long Nanopore and Illumina reads.</title>
        <authorList>
            <person name="Magin S."/>
            <person name="Georgoulis A."/>
            <person name="Papadimitriou K."/>
            <person name="Iliakis G."/>
            <person name="Vorgias C.E."/>
        </authorList>
    </citation>
    <scope>NUCLEOTIDE SEQUENCE [LARGE SCALE GENOMIC DNA]</scope>
    <source>
        <strain evidence="6 7">MP-1</strain>
    </source>
</reference>
<keyword evidence="7" id="KW-1185">Reference proteome</keyword>
<dbReference type="NCBIfam" id="TIGR01927">
    <property type="entry name" value="menC_gam_Gplu"/>
    <property type="match status" value="1"/>
</dbReference>
<evidence type="ECO:0000259" key="5">
    <source>
        <dbReference type="SMART" id="SM00922"/>
    </source>
</evidence>
<dbReference type="Gene3D" id="3.30.390.10">
    <property type="entry name" value="Enolase-like, N-terminal domain"/>
    <property type="match status" value="1"/>
</dbReference>
<dbReference type="NCBIfam" id="NF003473">
    <property type="entry name" value="PRK05105.1"/>
    <property type="match status" value="1"/>
</dbReference>
<gene>
    <name evidence="6" type="primary">menC</name>
    <name evidence="6" type="ORF">FR932_09750</name>
</gene>
<dbReference type="EC" id="4.2.1.113" evidence="4"/>
<dbReference type="SFLD" id="SFLDS00001">
    <property type="entry name" value="Enolase"/>
    <property type="match status" value="1"/>
</dbReference>
<dbReference type="InterPro" id="IPR041338">
    <property type="entry name" value="OSBS_N"/>
</dbReference>
<evidence type="ECO:0000256" key="2">
    <source>
        <dbReference type="ARBA" id="ARBA00022842"/>
    </source>
</evidence>
<dbReference type="Pfam" id="PF13378">
    <property type="entry name" value="MR_MLE_C"/>
    <property type="match status" value="1"/>
</dbReference>
<feature type="domain" description="Mandelate racemase/muconate lactonizing enzyme C-terminal" evidence="5">
    <location>
        <begin position="127"/>
        <end position="236"/>
    </location>
</feature>
<keyword evidence="3 6" id="KW-0456">Lyase</keyword>
<dbReference type="EMBL" id="CP044399">
    <property type="protein sequence ID" value="QFI38114.1"/>
    <property type="molecule type" value="Genomic_DNA"/>
</dbReference>
<dbReference type="SUPFAM" id="SSF51604">
    <property type="entry name" value="Enolase C-terminal domain-like"/>
    <property type="match status" value="1"/>
</dbReference>
<name>A0A5J6WL03_MORMI</name>
<dbReference type="Gene3D" id="3.20.20.120">
    <property type="entry name" value="Enolase-like C-terminal domain"/>
    <property type="match status" value="1"/>
</dbReference>
<dbReference type="SUPFAM" id="SSF54826">
    <property type="entry name" value="Enolase N-terminal domain-like"/>
    <property type="match status" value="1"/>
</dbReference>
<dbReference type="InterPro" id="IPR013342">
    <property type="entry name" value="Mandelate_racemase_C"/>
</dbReference>
<dbReference type="InterPro" id="IPR029017">
    <property type="entry name" value="Enolase-like_N"/>
</dbReference>
<dbReference type="KEGG" id="mmaa:FR932_09750"/>
<evidence type="ECO:0000256" key="4">
    <source>
        <dbReference type="NCBIfam" id="TIGR01927"/>
    </source>
</evidence>
<dbReference type="AlphaFoldDB" id="A0A5J6WL03"/>
<dbReference type="Proteomes" id="UP000327424">
    <property type="component" value="Chromosome"/>
</dbReference>
<dbReference type="SFLD" id="SFLDG00180">
    <property type="entry name" value="muconate_cycloisomerase"/>
    <property type="match status" value="1"/>
</dbReference>
<evidence type="ECO:0000256" key="1">
    <source>
        <dbReference type="ARBA" id="ARBA00022723"/>
    </source>
</evidence>
<accession>A0A5J6WL03</accession>
<dbReference type="SFLD" id="SFLDF00009">
    <property type="entry name" value="o-succinylbenzoate_synthase"/>
    <property type="match status" value="1"/>
</dbReference>
<dbReference type="PANTHER" id="PTHR48073:SF2">
    <property type="entry name" value="O-SUCCINYLBENZOATE SYNTHASE"/>
    <property type="match status" value="1"/>
</dbReference>
<dbReference type="PANTHER" id="PTHR48073">
    <property type="entry name" value="O-SUCCINYLBENZOATE SYNTHASE-RELATED"/>
    <property type="match status" value="1"/>
</dbReference>
<evidence type="ECO:0000256" key="3">
    <source>
        <dbReference type="ARBA" id="ARBA00023239"/>
    </source>
</evidence>
<dbReference type="InterPro" id="IPR036849">
    <property type="entry name" value="Enolase-like_C_sf"/>
</dbReference>
<dbReference type="InterPro" id="IPR029065">
    <property type="entry name" value="Enolase_C-like"/>
</dbReference>
<protein>
    <recommendedName>
        <fullName evidence="4">o-succinylbenzoate synthase</fullName>
        <ecNumber evidence="4">4.2.1.113</ecNumber>
    </recommendedName>
</protein>
<evidence type="ECO:0000313" key="7">
    <source>
        <dbReference type="Proteomes" id="UP000327424"/>
    </source>
</evidence>
<dbReference type="OrthoDB" id="3725747at2"/>
<dbReference type="CDD" id="cd03320">
    <property type="entry name" value="OSBS"/>
    <property type="match status" value="1"/>
</dbReference>
<dbReference type="SMART" id="SM00922">
    <property type="entry name" value="MR_MLE"/>
    <property type="match status" value="1"/>
</dbReference>
<dbReference type="GO" id="GO:0043748">
    <property type="term" value="F:O-succinylbenzoate synthase activity"/>
    <property type="evidence" value="ECO:0007669"/>
    <property type="project" value="UniProtKB-EC"/>
</dbReference>
<keyword evidence="1" id="KW-0479">Metal-binding</keyword>
<proteinExistence type="predicted"/>
<sequence>MARKAKLYHYRLPLDCAMILRGQSVTVREGWLLELSRETEIMQRGRGEIAPLPGFSTETAAQAKQQLENVIKIWLDDGIVDLDECYPSVAFGFSMALLELEDGSPQTIHRSSHDNDASSALLLAADIGIITAKHKQLLQSRLCKLKIATVATGEGVIYDSTIYESALNDSKVAQYLLQTYPHLHLRLDANRRWSLPVALAFAKQISAEYRQRIDFIEEPCHTPSDCLRFSEQTGIAIAWDESLRDAGIDLISSVSRSANAIVKAVIIKPMLTGTVDYCAKLIAHAHQQGLIAVISSSLESSFGLVQLAHMAHTLTPEIPPGLDTVHVFKQQLLQPWPNCSLPLLPLSELPVTIYE</sequence>
<evidence type="ECO:0000313" key="6">
    <source>
        <dbReference type="EMBL" id="QFI38114.1"/>
    </source>
</evidence>
<organism evidence="6 7">
    <name type="scientific">Moritella marina ATCC 15381</name>
    <dbReference type="NCBI Taxonomy" id="1202962"/>
    <lineage>
        <taxon>Bacteria</taxon>
        <taxon>Pseudomonadati</taxon>
        <taxon>Pseudomonadota</taxon>
        <taxon>Gammaproteobacteria</taxon>
        <taxon>Alteromonadales</taxon>
        <taxon>Moritellaceae</taxon>
        <taxon>Moritella</taxon>
    </lineage>
</organism>
<dbReference type="Pfam" id="PF21508">
    <property type="entry name" value="MenC_N"/>
    <property type="match status" value="1"/>
</dbReference>
<dbReference type="RefSeq" id="WP_019443162.1">
    <property type="nucleotide sequence ID" value="NZ_ALOE01000044.1"/>
</dbReference>
<keyword evidence="2" id="KW-0460">Magnesium</keyword>